<dbReference type="EMBL" id="FMYE01000050">
    <property type="protein sequence ID" value="SDB78760.1"/>
    <property type="molecule type" value="Genomic_DNA"/>
</dbReference>
<dbReference type="Proteomes" id="UP000183670">
    <property type="component" value="Unassembled WGS sequence"/>
</dbReference>
<dbReference type="Gene3D" id="3.40.50.12780">
    <property type="entry name" value="N-terminal domain of ligase-like"/>
    <property type="match status" value="1"/>
</dbReference>
<accession>A0A1G6G9U4</accession>
<evidence type="ECO:0000313" key="3">
    <source>
        <dbReference type="Proteomes" id="UP000183670"/>
    </source>
</evidence>
<gene>
    <name evidence="2" type="ORF">SAMN05192581_10501</name>
</gene>
<organism evidence="2 3">
    <name type="scientific">Bacteroides ovatus</name>
    <dbReference type="NCBI Taxonomy" id="28116"/>
    <lineage>
        <taxon>Bacteria</taxon>
        <taxon>Pseudomonadati</taxon>
        <taxon>Bacteroidota</taxon>
        <taxon>Bacteroidia</taxon>
        <taxon>Bacteroidales</taxon>
        <taxon>Bacteroidaceae</taxon>
        <taxon>Bacteroides</taxon>
    </lineage>
</organism>
<feature type="domain" description="AMP-dependent synthetase/ligase" evidence="1">
    <location>
        <begin position="11"/>
        <end position="74"/>
    </location>
</feature>
<protein>
    <submittedName>
        <fullName evidence="2">Long-chain acyl-CoA synthetase</fullName>
    </submittedName>
</protein>
<dbReference type="SUPFAM" id="SSF56801">
    <property type="entry name" value="Acetyl-CoA synthetase-like"/>
    <property type="match status" value="1"/>
</dbReference>
<dbReference type="Pfam" id="PF00501">
    <property type="entry name" value="AMP-binding"/>
    <property type="match status" value="1"/>
</dbReference>
<sequence length="83" mass="9786">MTYHHLSVLVHRQAEKYGDKVALKYRDYETAQWIPISWKQFSGTVRQAANAFVALGVEEQENIGIFSQNKPEWFWLSSKKVWL</sequence>
<name>A0A1G6G9U4_BACOV</name>
<proteinExistence type="predicted"/>
<reference evidence="2 3" key="1">
    <citation type="submission" date="2016-10" db="EMBL/GenBank/DDBJ databases">
        <authorList>
            <person name="de Groot N.N."/>
        </authorList>
    </citation>
    <scope>NUCLEOTIDE SEQUENCE [LARGE SCALE GENOMIC DNA]</scope>
    <source>
        <strain evidence="2 3">NLAE-zl-C500</strain>
    </source>
</reference>
<dbReference type="InterPro" id="IPR000873">
    <property type="entry name" value="AMP-dep_synth/lig_dom"/>
</dbReference>
<dbReference type="InterPro" id="IPR042099">
    <property type="entry name" value="ANL_N_sf"/>
</dbReference>
<evidence type="ECO:0000259" key="1">
    <source>
        <dbReference type="Pfam" id="PF00501"/>
    </source>
</evidence>
<evidence type="ECO:0000313" key="2">
    <source>
        <dbReference type="EMBL" id="SDB78760.1"/>
    </source>
</evidence>
<dbReference type="AlphaFoldDB" id="A0A1G6G9U4"/>